<dbReference type="GO" id="GO:0071111">
    <property type="term" value="F:cyclic-guanylate-specific phosphodiesterase activity"/>
    <property type="evidence" value="ECO:0007669"/>
    <property type="project" value="UniProtKB-EC"/>
</dbReference>
<proteinExistence type="predicted"/>
<dbReference type="Proteomes" id="UP000838160">
    <property type="component" value="Unassembled WGS sequence"/>
</dbReference>
<dbReference type="RefSeq" id="WP_237486129.1">
    <property type="nucleotide sequence ID" value="NZ_CAKLCM010000003.1"/>
</dbReference>
<evidence type="ECO:0000313" key="2">
    <source>
        <dbReference type="EMBL" id="CAH0529539.1"/>
    </source>
</evidence>
<dbReference type="PROSITE" id="PS50883">
    <property type="entry name" value="EAL"/>
    <property type="match status" value="1"/>
</dbReference>
<dbReference type="SMART" id="SM00052">
    <property type="entry name" value="EAL"/>
    <property type="match status" value="1"/>
</dbReference>
<dbReference type="Gene3D" id="3.20.20.450">
    <property type="entry name" value="EAL domain"/>
    <property type="match status" value="1"/>
</dbReference>
<evidence type="ECO:0000313" key="3">
    <source>
        <dbReference type="Proteomes" id="UP000838160"/>
    </source>
</evidence>
<dbReference type="SUPFAM" id="SSF141868">
    <property type="entry name" value="EAL domain-like"/>
    <property type="match status" value="1"/>
</dbReference>
<organism evidence="2 3">
    <name type="scientific">Vibrio hippocampi</name>
    <dbReference type="NCBI Taxonomy" id="654686"/>
    <lineage>
        <taxon>Bacteria</taxon>
        <taxon>Pseudomonadati</taxon>
        <taxon>Pseudomonadota</taxon>
        <taxon>Gammaproteobacteria</taxon>
        <taxon>Vibrionales</taxon>
        <taxon>Vibrionaceae</taxon>
        <taxon>Vibrio</taxon>
    </lineage>
</organism>
<dbReference type="EMBL" id="CAKLCM010000003">
    <property type="protein sequence ID" value="CAH0529539.1"/>
    <property type="molecule type" value="Genomic_DNA"/>
</dbReference>
<keyword evidence="3" id="KW-1185">Reference proteome</keyword>
<dbReference type="Pfam" id="PF00563">
    <property type="entry name" value="EAL"/>
    <property type="match status" value="1"/>
</dbReference>
<dbReference type="PANTHER" id="PTHR33121:SF76">
    <property type="entry name" value="SIGNALING PROTEIN"/>
    <property type="match status" value="1"/>
</dbReference>
<dbReference type="InterPro" id="IPR001633">
    <property type="entry name" value="EAL_dom"/>
</dbReference>
<dbReference type="InterPro" id="IPR035919">
    <property type="entry name" value="EAL_sf"/>
</dbReference>
<dbReference type="PANTHER" id="PTHR33121">
    <property type="entry name" value="CYCLIC DI-GMP PHOSPHODIESTERASE PDEF"/>
    <property type="match status" value="1"/>
</dbReference>
<reference evidence="2" key="1">
    <citation type="submission" date="2021-12" db="EMBL/GenBank/DDBJ databases">
        <authorList>
            <person name="Rodrigo-Torres L."/>
            <person name="Arahal R. D."/>
            <person name="Lucena T."/>
        </authorList>
    </citation>
    <scope>NUCLEOTIDE SEQUENCE</scope>
    <source>
        <strain evidence="2">CECT 8226</strain>
    </source>
</reference>
<dbReference type="InterPro" id="IPR050706">
    <property type="entry name" value="Cyclic-di-GMP_PDE-like"/>
</dbReference>
<dbReference type="CDD" id="cd01948">
    <property type="entry name" value="EAL"/>
    <property type="match status" value="1"/>
</dbReference>
<evidence type="ECO:0000259" key="1">
    <source>
        <dbReference type="PROSITE" id="PS50883"/>
    </source>
</evidence>
<dbReference type="EC" id="3.1.4.52" evidence="2"/>
<keyword evidence="2" id="KW-0378">Hydrolase</keyword>
<gene>
    <name evidence="2" type="primary">pdeB</name>
    <name evidence="2" type="ORF">VHP8226_03293</name>
</gene>
<accession>A0ABM8ZNH8</accession>
<name>A0ABM8ZNH8_9VIBR</name>
<comment type="caution">
    <text evidence="2">The sequence shown here is derived from an EMBL/GenBank/DDBJ whole genome shotgun (WGS) entry which is preliminary data.</text>
</comment>
<feature type="domain" description="EAL" evidence="1">
    <location>
        <begin position="12"/>
        <end position="263"/>
    </location>
</feature>
<sequence>MLLNDKQDFSRRIRIDEDGCYVGDYNDLTLKSVFQPLFSAQNKILGLEALVRLIDKDGVFVPPDRFFQDESISLADKLNVDRLSRVIHIRNFHMSEYRNRLLFLNFLPISSERLAAEGIENSLLMSRLKALQIDSTRIVVELVELTAFSPRTLARAARHLIESKFLVAIDDYGCKESNAERVAEVKPNIIKIDRQLLLDYMNGDQTSLLEGIKLARASDAKIVIEGIETAEQLSAMKQLDIDFFQGYYLARPEALLPEIKIAI</sequence>
<protein>
    <submittedName>
        <fullName evidence="2">Cyclic di-GMP phosphodiesterase PdeB</fullName>
        <ecNumber evidence="2">3.1.4.52</ecNumber>
    </submittedName>
</protein>